<evidence type="ECO:0000313" key="2">
    <source>
        <dbReference type="EMBL" id="GFO27800.1"/>
    </source>
</evidence>
<feature type="domain" description="Reverse transcriptase" evidence="1">
    <location>
        <begin position="1"/>
        <end position="55"/>
    </location>
</feature>
<evidence type="ECO:0000259" key="1">
    <source>
        <dbReference type="PROSITE" id="PS50878"/>
    </source>
</evidence>
<dbReference type="InterPro" id="IPR043502">
    <property type="entry name" value="DNA/RNA_pol_sf"/>
</dbReference>
<dbReference type="Gene3D" id="3.30.70.270">
    <property type="match status" value="2"/>
</dbReference>
<keyword evidence="3" id="KW-1185">Reference proteome</keyword>
<proteinExistence type="predicted"/>
<organism evidence="2 3">
    <name type="scientific">Plakobranchus ocellatus</name>
    <dbReference type="NCBI Taxonomy" id="259542"/>
    <lineage>
        <taxon>Eukaryota</taxon>
        <taxon>Metazoa</taxon>
        <taxon>Spiralia</taxon>
        <taxon>Lophotrochozoa</taxon>
        <taxon>Mollusca</taxon>
        <taxon>Gastropoda</taxon>
        <taxon>Heterobranchia</taxon>
        <taxon>Euthyneura</taxon>
        <taxon>Panpulmonata</taxon>
        <taxon>Sacoglossa</taxon>
        <taxon>Placobranchoidea</taxon>
        <taxon>Plakobranchidae</taxon>
        <taxon>Plakobranchus</taxon>
    </lineage>
</organism>
<gene>
    <name evidence="2" type="ORF">PoB_005430500</name>
</gene>
<dbReference type="InterPro" id="IPR000477">
    <property type="entry name" value="RT_dom"/>
</dbReference>
<dbReference type="PANTHER" id="PTHR33064">
    <property type="entry name" value="POL PROTEIN"/>
    <property type="match status" value="1"/>
</dbReference>
<name>A0AAV4C7Z4_9GAST</name>
<reference evidence="2 3" key="1">
    <citation type="journal article" date="2021" name="Elife">
        <title>Chloroplast acquisition without the gene transfer in kleptoplastic sea slugs, Plakobranchus ocellatus.</title>
        <authorList>
            <person name="Maeda T."/>
            <person name="Takahashi S."/>
            <person name="Yoshida T."/>
            <person name="Shimamura S."/>
            <person name="Takaki Y."/>
            <person name="Nagai Y."/>
            <person name="Toyoda A."/>
            <person name="Suzuki Y."/>
            <person name="Arimoto A."/>
            <person name="Ishii H."/>
            <person name="Satoh N."/>
            <person name="Nishiyama T."/>
            <person name="Hasebe M."/>
            <person name="Maruyama T."/>
            <person name="Minagawa J."/>
            <person name="Obokata J."/>
            <person name="Shigenobu S."/>
        </authorList>
    </citation>
    <scope>NUCLEOTIDE SEQUENCE [LARGE SCALE GENOMIC DNA]</scope>
</reference>
<dbReference type="PROSITE" id="PS50878">
    <property type="entry name" value="RT_POL"/>
    <property type="match status" value="1"/>
</dbReference>
<sequence>MVGYIDDLLIHTEIWEAHVKTLSELFKRFQEANFTVRLVKCLLGSRTVDFLGHSLGRGAIGLQDENVEKVRNAPRPKTKREVRAFLGLVGYYKEFVPNFAAVSAPRSDLVRKGQPYIMNWGDSQERAYNSLKVAMTSKPVLQLPDVNKKFVLRRMRVRYSREQSPVERDVSKNKGSSEKFLSEDLDADSINQFMNVVDRNLLLVRNQEMASAAIEQFEQVKVTTDRRIAHLMKTNIDLYTQTTSQQ</sequence>
<dbReference type="SUPFAM" id="SSF56672">
    <property type="entry name" value="DNA/RNA polymerases"/>
    <property type="match status" value="1"/>
</dbReference>
<protein>
    <submittedName>
        <fullName evidence="2">Pol polyprotein</fullName>
    </submittedName>
</protein>
<comment type="caution">
    <text evidence="2">The sequence shown here is derived from an EMBL/GenBank/DDBJ whole genome shotgun (WGS) entry which is preliminary data.</text>
</comment>
<dbReference type="FunFam" id="3.30.70.270:FF:000020">
    <property type="entry name" value="Transposon Tf2-6 polyprotein-like Protein"/>
    <property type="match status" value="1"/>
</dbReference>
<dbReference type="EMBL" id="BLXT01005963">
    <property type="protein sequence ID" value="GFO27800.1"/>
    <property type="molecule type" value="Genomic_DNA"/>
</dbReference>
<dbReference type="InterPro" id="IPR043128">
    <property type="entry name" value="Rev_trsase/Diguanyl_cyclase"/>
</dbReference>
<dbReference type="Proteomes" id="UP000735302">
    <property type="component" value="Unassembled WGS sequence"/>
</dbReference>
<accession>A0AAV4C7Z4</accession>
<dbReference type="InterPro" id="IPR051320">
    <property type="entry name" value="Viral_Replic_Matur_Polypro"/>
</dbReference>
<feature type="non-terminal residue" evidence="2">
    <location>
        <position position="246"/>
    </location>
</feature>
<dbReference type="PANTHER" id="PTHR33064:SF29">
    <property type="entry name" value="PEPTIDASE A2 DOMAIN-CONTAINING PROTEIN-RELATED"/>
    <property type="match status" value="1"/>
</dbReference>
<dbReference type="AlphaFoldDB" id="A0AAV4C7Z4"/>
<evidence type="ECO:0000313" key="3">
    <source>
        <dbReference type="Proteomes" id="UP000735302"/>
    </source>
</evidence>